<dbReference type="Pfam" id="PF03739">
    <property type="entry name" value="LptF_LptG"/>
    <property type="match status" value="1"/>
</dbReference>
<gene>
    <name evidence="7" type="ORF">SAMN06297251_10368</name>
</gene>
<feature type="transmembrane region" description="Helical" evidence="6">
    <location>
        <begin position="103"/>
        <end position="122"/>
    </location>
</feature>
<accession>A0A1W1ZR42</accession>
<proteinExistence type="predicted"/>
<dbReference type="OrthoDB" id="8477889at2"/>
<protein>
    <submittedName>
        <fullName evidence="7">Lipopolysaccharide export system permease protein</fullName>
    </submittedName>
</protein>
<reference evidence="7 8" key="1">
    <citation type="submission" date="2017-04" db="EMBL/GenBank/DDBJ databases">
        <authorList>
            <person name="Afonso C.L."/>
            <person name="Miller P.J."/>
            <person name="Scott M.A."/>
            <person name="Spackman E."/>
            <person name="Goraichik I."/>
            <person name="Dimitrov K.M."/>
            <person name="Suarez D.L."/>
            <person name="Swayne D.E."/>
        </authorList>
    </citation>
    <scope>NUCLEOTIDE SEQUENCE [LARGE SCALE GENOMIC DNA]</scope>
    <source>
        <strain evidence="7 8">CGMCC 1.10972</strain>
    </source>
</reference>
<keyword evidence="3 6" id="KW-0812">Transmembrane</keyword>
<evidence type="ECO:0000256" key="4">
    <source>
        <dbReference type="ARBA" id="ARBA00022989"/>
    </source>
</evidence>
<evidence type="ECO:0000256" key="1">
    <source>
        <dbReference type="ARBA" id="ARBA00004651"/>
    </source>
</evidence>
<dbReference type="EMBL" id="FWXR01000003">
    <property type="protein sequence ID" value="SMC51010.1"/>
    <property type="molecule type" value="Genomic_DNA"/>
</dbReference>
<dbReference type="RefSeq" id="WP_084408903.1">
    <property type="nucleotide sequence ID" value="NZ_FWXR01000003.1"/>
</dbReference>
<dbReference type="InterPro" id="IPR005495">
    <property type="entry name" value="LptG/LptF_permease"/>
</dbReference>
<evidence type="ECO:0000256" key="5">
    <source>
        <dbReference type="ARBA" id="ARBA00023136"/>
    </source>
</evidence>
<keyword evidence="4 6" id="KW-1133">Transmembrane helix</keyword>
<evidence type="ECO:0000313" key="7">
    <source>
        <dbReference type="EMBL" id="SMC51010.1"/>
    </source>
</evidence>
<feature type="transmembrane region" description="Helical" evidence="6">
    <location>
        <begin position="336"/>
        <end position="357"/>
    </location>
</feature>
<keyword evidence="8" id="KW-1185">Reference proteome</keyword>
<feature type="transmembrane region" description="Helical" evidence="6">
    <location>
        <begin position="279"/>
        <end position="296"/>
    </location>
</feature>
<dbReference type="GO" id="GO:0015920">
    <property type="term" value="P:lipopolysaccharide transport"/>
    <property type="evidence" value="ECO:0007669"/>
    <property type="project" value="TreeGrafter"/>
</dbReference>
<feature type="transmembrane region" description="Helical" evidence="6">
    <location>
        <begin position="12"/>
        <end position="30"/>
    </location>
</feature>
<keyword evidence="5 6" id="KW-0472">Membrane</keyword>
<feature type="transmembrane region" description="Helical" evidence="6">
    <location>
        <begin position="308"/>
        <end position="330"/>
    </location>
</feature>
<organism evidence="7 8">
    <name type="scientific">Fulvimarina manganoxydans</name>
    <dbReference type="NCBI Taxonomy" id="937218"/>
    <lineage>
        <taxon>Bacteria</taxon>
        <taxon>Pseudomonadati</taxon>
        <taxon>Pseudomonadota</taxon>
        <taxon>Alphaproteobacteria</taxon>
        <taxon>Hyphomicrobiales</taxon>
        <taxon>Aurantimonadaceae</taxon>
        <taxon>Fulvimarina</taxon>
    </lineage>
</organism>
<evidence type="ECO:0000256" key="2">
    <source>
        <dbReference type="ARBA" id="ARBA00022475"/>
    </source>
</evidence>
<comment type="subcellular location">
    <subcellularLocation>
        <location evidence="1">Cell membrane</location>
        <topology evidence="1">Multi-pass membrane protein</topology>
    </subcellularLocation>
</comment>
<dbReference type="AlphaFoldDB" id="A0A1W1ZR42"/>
<evidence type="ECO:0000256" key="6">
    <source>
        <dbReference type="SAM" id="Phobius"/>
    </source>
</evidence>
<dbReference type="PANTHER" id="PTHR33529:SF6">
    <property type="entry name" value="YJGP_YJGQ FAMILY PERMEASE"/>
    <property type="match status" value="1"/>
</dbReference>
<evidence type="ECO:0000256" key="3">
    <source>
        <dbReference type="ARBA" id="ARBA00022692"/>
    </source>
</evidence>
<dbReference type="PANTHER" id="PTHR33529">
    <property type="entry name" value="SLR0882 PROTEIN-RELATED"/>
    <property type="match status" value="1"/>
</dbReference>
<dbReference type="STRING" id="937218.SAMN06297251_10368"/>
<dbReference type="GO" id="GO:0043190">
    <property type="term" value="C:ATP-binding cassette (ABC) transporter complex"/>
    <property type="evidence" value="ECO:0007669"/>
    <property type="project" value="TreeGrafter"/>
</dbReference>
<keyword evidence="2" id="KW-1003">Cell membrane</keyword>
<dbReference type="Proteomes" id="UP000192656">
    <property type="component" value="Unassembled WGS sequence"/>
</dbReference>
<sequence>MTLIERYIFRRAFTASAGSLVSLVLIVWIVQALSRIDIVKTSASAAGNIFWIALMLLPDLAAGVVPFAILIGSVQALNALNADSERSAMAAAGASNAMITRPILLLGFLGGLFMLFVAHGIGPMASSAFQNGIRSINADTITLFLQPGRFERVRNDLVISVGETQGSTVKSLFIHDTRDPNLDLTYFAREASIVETQDGQQVLMLFDGQLHRKNRANSAVSIIEFQTYAFDLSDLKPSGGRDWIRSSEMSTWALLQPNLDNSDFQRNPGRYDEELTDRFSSWLFCIAFALWAVAVAGQPQTNRKATNLAMTLGIAGAVVLKALGFLALSLVNDNRLFVLVVFALPLSAALFDAILIVRGIDPSQLRIFQVIGDLPIRFAKLLERLQGRRLKTATGGSGK</sequence>
<evidence type="ECO:0000313" key="8">
    <source>
        <dbReference type="Proteomes" id="UP000192656"/>
    </source>
</evidence>
<name>A0A1W1ZR42_9HYPH</name>
<feature type="transmembrane region" description="Helical" evidence="6">
    <location>
        <begin position="50"/>
        <end position="71"/>
    </location>
</feature>